<feature type="domain" description="C2H2-type" evidence="3">
    <location>
        <begin position="204"/>
        <end position="233"/>
    </location>
</feature>
<feature type="region of interest" description="Disordered" evidence="2">
    <location>
        <begin position="228"/>
        <end position="268"/>
    </location>
</feature>
<accession>A0ABY6S1D1</accession>
<feature type="compositionally biased region" description="Basic and acidic residues" evidence="2">
    <location>
        <begin position="259"/>
        <end position="268"/>
    </location>
</feature>
<dbReference type="Pfam" id="PF26176">
    <property type="entry name" value="zf_C2H2_17_2"/>
    <property type="match status" value="1"/>
</dbReference>
<dbReference type="InterPro" id="IPR013087">
    <property type="entry name" value="Znf_C2H2_type"/>
</dbReference>
<dbReference type="EMBL" id="LR026965">
    <property type="protein sequence ID" value="VBB75348.1"/>
    <property type="molecule type" value="Genomic_DNA"/>
</dbReference>
<feature type="region of interest" description="Disordered" evidence="2">
    <location>
        <begin position="82"/>
        <end position="126"/>
    </location>
</feature>
<dbReference type="PROSITE" id="PS50157">
    <property type="entry name" value="ZINC_FINGER_C2H2_2"/>
    <property type="match status" value="1"/>
</dbReference>
<keyword evidence="1" id="KW-0863">Zinc-finger</keyword>
<dbReference type="PANTHER" id="PTHR46179">
    <property type="entry name" value="ZINC FINGER PROTEIN"/>
    <property type="match status" value="1"/>
</dbReference>
<organism evidence="4 5">
    <name type="scientific">Podospora comata</name>
    <dbReference type="NCBI Taxonomy" id="48703"/>
    <lineage>
        <taxon>Eukaryota</taxon>
        <taxon>Fungi</taxon>
        <taxon>Dikarya</taxon>
        <taxon>Ascomycota</taxon>
        <taxon>Pezizomycotina</taxon>
        <taxon>Sordariomycetes</taxon>
        <taxon>Sordariomycetidae</taxon>
        <taxon>Sordariales</taxon>
        <taxon>Podosporaceae</taxon>
        <taxon>Podospora</taxon>
    </lineage>
</organism>
<proteinExistence type="predicted"/>
<keyword evidence="1" id="KW-0479">Metal-binding</keyword>
<dbReference type="Pfam" id="PF26177">
    <property type="entry name" value="zf_C2H2_17_1st"/>
    <property type="match status" value="1"/>
</dbReference>
<dbReference type="InterPro" id="IPR051061">
    <property type="entry name" value="Zinc_finger_trans_reg"/>
</dbReference>
<evidence type="ECO:0000256" key="1">
    <source>
        <dbReference type="PROSITE-ProRule" id="PRU00042"/>
    </source>
</evidence>
<keyword evidence="5" id="KW-1185">Reference proteome</keyword>
<dbReference type="Gene3D" id="3.30.160.60">
    <property type="entry name" value="Classic Zinc Finger"/>
    <property type="match status" value="3"/>
</dbReference>
<evidence type="ECO:0000313" key="5">
    <source>
        <dbReference type="Proteomes" id="UP000280685"/>
    </source>
</evidence>
<evidence type="ECO:0000256" key="2">
    <source>
        <dbReference type="SAM" id="MobiDB-lite"/>
    </source>
</evidence>
<keyword evidence="1" id="KW-0862">Zinc</keyword>
<name>A0ABY6S1D1_PODCO</name>
<dbReference type="InterPro" id="IPR059095">
    <property type="entry name" value="Znf_C2H2_17_2nd"/>
</dbReference>
<evidence type="ECO:0000259" key="3">
    <source>
        <dbReference type="PROSITE" id="PS50157"/>
    </source>
</evidence>
<reference evidence="4" key="1">
    <citation type="submission" date="2018-02" db="EMBL/GenBank/DDBJ databases">
        <authorList>
            <person name="Silar P."/>
        </authorList>
    </citation>
    <scope>NUCLEOTIDE SEQUENCE [LARGE SCALE GENOMIC DNA]</scope>
    <source>
        <strain evidence="4">T</strain>
    </source>
</reference>
<evidence type="ECO:0000313" key="4">
    <source>
        <dbReference type="EMBL" id="VBB75348.1"/>
    </source>
</evidence>
<feature type="region of interest" description="Disordered" evidence="2">
    <location>
        <begin position="14"/>
        <end position="35"/>
    </location>
</feature>
<dbReference type="SMART" id="SM00355">
    <property type="entry name" value="ZnF_C2H2"/>
    <property type="match status" value="3"/>
</dbReference>
<dbReference type="PANTHER" id="PTHR46179:SF24">
    <property type="entry name" value="C2H2-TYPE DOMAIN-CONTAINING PROTEIN"/>
    <property type="match status" value="1"/>
</dbReference>
<sequence>MSVVYEARNFMHESDYPPMDEHHHEHHEHHDHHDAAAAAEVDRFAETHDAVVNELAHVASFAEQAAPFVDAKNFVDVTVSTEETPSLDLAPPAPTPTLAVKEDSPVATSPQRSKAIPKPHREETKNHEGKFICTYPSCGEEIRTFSRKCEWNKHMDKHDRPYKCLAPGCEKLPGFTYSGGLLRHEREVHQKHGGPKNSFNCPHQNCKRATGKGFSRQENLNEHLRRVHTQNGGSPEGDADDAASDHVSTALVLGPAKRKRDDQNDETERLREEVKRLRQEKEELQKQVQMQNQQTADFLARIHQLEAERAVAAAVPMEASSLVAATSQLI</sequence>
<feature type="compositionally biased region" description="Basic and acidic residues" evidence="2">
    <location>
        <begin position="14"/>
        <end position="23"/>
    </location>
</feature>
<dbReference type="Proteomes" id="UP000280685">
    <property type="component" value="Chromosome 2"/>
</dbReference>
<dbReference type="InterPro" id="IPR059009">
    <property type="entry name" value="Znf_C2H2_17_1st"/>
</dbReference>
<protein>
    <recommendedName>
        <fullName evidence="3">C2H2-type domain-containing protein</fullName>
    </recommendedName>
</protein>
<gene>
    <name evidence="4" type="ORF">PODCO_203070</name>
</gene>